<dbReference type="AlphaFoldDB" id="A0A162IWP7"/>
<feature type="coiled-coil region" evidence="1">
    <location>
        <begin position="270"/>
        <end position="311"/>
    </location>
</feature>
<evidence type="ECO:0000256" key="2">
    <source>
        <dbReference type="SAM" id="MobiDB-lite"/>
    </source>
</evidence>
<dbReference type="Proteomes" id="UP000078544">
    <property type="component" value="Unassembled WGS sequence"/>
</dbReference>
<feature type="coiled-coil region" evidence="1">
    <location>
        <begin position="170"/>
        <end position="204"/>
    </location>
</feature>
<comment type="caution">
    <text evidence="3">The sequence shown here is derived from an EMBL/GenBank/DDBJ whole genome shotgun (WGS) entry which is preliminary data.</text>
</comment>
<feature type="region of interest" description="Disordered" evidence="2">
    <location>
        <begin position="43"/>
        <end position="97"/>
    </location>
</feature>
<dbReference type="EMBL" id="AZGY01000003">
    <property type="protein sequence ID" value="KZZ99492.1"/>
    <property type="molecule type" value="Genomic_DNA"/>
</dbReference>
<name>A0A162IWP7_9HYPO</name>
<evidence type="ECO:0000256" key="1">
    <source>
        <dbReference type="SAM" id="Coils"/>
    </source>
</evidence>
<reference evidence="3 4" key="1">
    <citation type="journal article" date="2016" name="Genome Biol. Evol.">
        <title>Divergent and convergent evolution of fungal pathogenicity.</title>
        <authorList>
            <person name="Shang Y."/>
            <person name="Xiao G."/>
            <person name="Zheng P."/>
            <person name="Cen K."/>
            <person name="Zhan S."/>
            <person name="Wang C."/>
        </authorList>
    </citation>
    <scope>NUCLEOTIDE SEQUENCE [LARGE SCALE GENOMIC DNA]</scope>
    <source>
        <strain evidence="3 4">RCEF 2490</strain>
    </source>
</reference>
<keyword evidence="4" id="KW-1185">Reference proteome</keyword>
<gene>
    <name evidence="3" type="ORF">AAL_02064</name>
</gene>
<evidence type="ECO:0000313" key="4">
    <source>
        <dbReference type="Proteomes" id="UP000078544"/>
    </source>
</evidence>
<organism evidence="3 4">
    <name type="scientific">Moelleriella libera RCEF 2490</name>
    <dbReference type="NCBI Taxonomy" id="1081109"/>
    <lineage>
        <taxon>Eukaryota</taxon>
        <taxon>Fungi</taxon>
        <taxon>Dikarya</taxon>
        <taxon>Ascomycota</taxon>
        <taxon>Pezizomycotina</taxon>
        <taxon>Sordariomycetes</taxon>
        <taxon>Hypocreomycetidae</taxon>
        <taxon>Hypocreales</taxon>
        <taxon>Clavicipitaceae</taxon>
        <taxon>Moelleriella</taxon>
    </lineage>
</organism>
<accession>A0A162IWP7</accession>
<evidence type="ECO:0000313" key="3">
    <source>
        <dbReference type="EMBL" id="KZZ99492.1"/>
    </source>
</evidence>
<sequence length="327" mass="36775">MGDEGVLEYTPPPAEGLPFPKLGGYKDLVDAWVKLITQEGPPEIKNKEWPPKYIEKGPPENQNWKYPPNYWKPPKNVENGQPNKIEKVPPPNVVQTGPEVVKRGMDEAGTAKSEPGKSFKDFLKELFDAVNKLNQQRGPPDLTTTLDKWKKDVLELRAFILAKEDALVVYKALGDQLTDKKKKAEKLAKKIKKWEEKYKGKNTQKVGEYQKLLLEFKNCKTDMVILELQLSITLQWIKDLVELIKCKSQEINKVPAKAEGGAWQIDASAVEEAAKLVKQAEEGMAAQEEMLKAGTERAEQVAVELADMEQQLTAGVGTAEQQKPEQE</sequence>
<feature type="compositionally biased region" description="Basic and acidic residues" evidence="2">
    <location>
        <begin position="43"/>
        <end position="58"/>
    </location>
</feature>
<protein>
    <submittedName>
        <fullName evidence="3">Uncharacterized protein</fullName>
    </submittedName>
</protein>
<keyword evidence="1" id="KW-0175">Coiled coil</keyword>
<proteinExistence type="predicted"/>
<feature type="compositionally biased region" description="Low complexity" evidence="2">
    <location>
        <begin position="63"/>
        <end position="76"/>
    </location>
</feature>